<comment type="similarity">
    <text evidence="3">Belongs to the glycosyl hydrolase 13 family.</text>
</comment>
<comment type="subcellular location">
    <subcellularLocation>
        <location evidence="1">Cell membrane</location>
    </subcellularLocation>
    <subcellularLocation>
        <location evidence="2">Cytoplasm</location>
        <location evidence="2">Cytosol</location>
    </subcellularLocation>
</comment>
<dbReference type="Pfam" id="PF11852">
    <property type="entry name" value="Pullul_strch_C"/>
    <property type="match status" value="1"/>
</dbReference>
<dbReference type="PANTHER" id="PTHR43002">
    <property type="entry name" value="GLYCOGEN DEBRANCHING ENZYME"/>
    <property type="match status" value="1"/>
</dbReference>
<dbReference type="Gene3D" id="2.60.40.1180">
    <property type="entry name" value="Golgi alpha-mannosidase II"/>
    <property type="match status" value="1"/>
</dbReference>
<feature type="domain" description="Alpha-1,6-glucosidases pullulanase-type C-terminal" evidence="8">
    <location>
        <begin position="1045"/>
        <end position="1214"/>
    </location>
</feature>
<evidence type="ECO:0000256" key="5">
    <source>
        <dbReference type="ARBA" id="ARBA00022490"/>
    </source>
</evidence>
<organism evidence="10 11">
    <name type="scientific">Buddleja alternifolia</name>
    <dbReference type="NCBI Taxonomy" id="168488"/>
    <lineage>
        <taxon>Eukaryota</taxon>
        <taxon>Viridiplantae</taxon>
        <taxon>Streptophyta</taxon>
        <taxon>Embryophyta</taxon>
        <taxon>Tracheophyta</taxon>
        <taxon>Spermatophyta</taxon>
        <taxon>Magnoliopsida</taxon>
        <taxon>eudicotyledons</taxon>
        <taxon>Gunneridae</taxon>
        <taxon>Pentapetalae</taxon>
        <taxon>asterids</taxon>
        <taxon>lamiids</taxon>
        <taxon>Lamiales</taxon>
        <taxon>Scrophulariaceae</taxon>
        <taxon>Buddlejeae</taxon>
        <taxon>Buddleja</taxon>
    </lineage>
</organism>
<dbReference type="InterPro" id="IPR011839">
    <property type="entry name" value="Pullul_strch"/>
</dbReference>
<keyword evidence="11" id="KW-1185">Reference proteome</keyword>
<dbReference type="AlphaFoldDB" id="A0AAV6XIZ3"/>
<evidence type="ECO:0000256" key="6">
    <source>
        <dbReference type="ARBA" id="ARBA00023136"/>
    </source>
</evidence>
<dbReference type="InterPro" id="IPR013783">
    <property type="entry name" value="Ig-like_fold"/>
</dbReference>
<dbReference type="Pfam" id="PF17967">
    <property type="entry name" value="Pullulanase_N2"/>
    <property type="match status" value="1"/>
</dbReference>
<dbReference type="GO" id="GO:0005829">
    <property type="term" value="C:cytosol"/>
    <property type="evidence" value="ECO:0007669"/>
    <property type="project" value="UniProtKB-SubCell"/>
</dbReference>
<dbReference type="SUPFAM" id="SSF51445">
    <property type="entry name" value="(Trans)glycosidases"/>
    <property type="match status" value="1"/>
</dbReference>
<evidence type="ECO:0000256" key="1">
    <source>
        <dbReference type="ARBA" id="ARBA00004236"/>
    </source>
</evidence>
<evidence type="ECO:0000259" key="9">
    <source>
        <dbReference type="Pfam" id="PF17967"/>
    </source>
</evidence>
<dbReference type="GO" id="GO:0051060">
    <property type="term" value="F:pullulanase activity"/>
    <property type="evidence" value="ECO:0007669"/>
    <property type="project" value="InterPro"/>
</dbReference>
<gene>
    <name evidence="10" type="ORF">BUALT_Bualt06G0028500</name>
</gene>
<protein>
    <recommendedName>
        <fullName evidence="12">Pullulanase</fullName>
    </recommendedName>
</protein>
<dbReference type="Proteomes" id="UP000826271">
    <property type="component" value="Unassembled WGS sequence"/>
</dbReference>
<dbReference type="SUPFAM" id="SSF81296">
    <property type="entry name" value="E set domains"/>
    <property type="match status" value="2"/>
</dbReference>
<evidence type="ECO:0008006" key="12">
    <source>
        <dbReference type="Google" id="ProtNLM"/>
    </source>
</evidence>
<evidence type="ECO:0000313" key="10">
    <source>
        <dbReference type="EMBL" id="KAG8380562.1"/>
    </source>
</evidence>
<dbReference type="Gene3D" id="2.60.40.10">
    <property type="entry name" value="Immunoglobulins"/>
    <property type="match status" value="1"/>
</dbReference>
<dbReference type="Pfam" id="PF09790">
    <property type="entry name" value="Hyccin"/>
    <property type="match status" value="1"/>
</dbReference>
<dbReference type="NCBIfam" id="TIGR02103">
    <property type="entry name" value="pullul_strch"/>
    <property type="match status" value="1"/>
</dbReference>
<dbReference type="SUPFAM" id="SSF51011">
    <property type="entry name" value="Glycosyl hydrolase domain"/>
    <property type="match status" value="1"/>
</dbReference>
<name>A0AAV6XIZ3_9LAMI</name>
<comment type="caution">
    <text evidence="10">The sequence shown here is derived from an EMBL/GenBank/DDBJ whole genome shotgun (WGS) entry which is preliminary data.</text>
</comment>
<keyword evidence="4" id="KW-1003">Cell membrane</keyword>
<dbReference type="InterPro" id="IPR024561">
    <property type="entry name" value="Pullul_strch_C"/>
</dbReference>
<dbReference type="InterPro" id="IPR013780">
    <property type="entry name" value="Glyco_hydro_b"/>
</dbReference>
<keyword evidence="6" id="KW-0472">Membrane</keyword>
<feature type="domain" description="Pullulanase N2" evidence="9">
    <location>
        <begin position="341"/>
        <end position="453"/>
    </location>
</feature>
<dbReference type="EMBL" id="WHWC01000006">
    <property type="protein sequence ID" value="KAG8380562.1"/>
    <property type="molecule type" value="Genomic_DNA"/>
</dbReference>
<keyword evidence="5" id="KW-0963">Cytoplasm</keyword>
<dbReference type="GO" id="GO:0005886">
    <property type="term" value="C:plasma membrane"/>
    <property type="evidence" value="ECO:0007669"/>
    <property type="project" value="UniProtKB-SubCell"/>
</dbReference>
<dbReference type="InterPro" id="IPR014756">
    <property type="entry name" value="Ig_E-set"/>
</dbReference>
<evidence type="ECO:0000259" key="8">
    <source>
        <dbReference type="Pfam" id="PF11852"/>
    </source>
</evidence>
<evidence type="ECO:0000256" key="7">
    <source>
        <dbReference type="ARBA" id="ARBA00034482"/>
    </source>
</evidence>
<dbReference type="CDD" id="cd11341">
    <property type="entry name" value="AmyAc_Pullulanase_LD-like"/>
    <property type="match status" value="1"/>
</dbReference>
<dbReference type="Gene3D" id="3.20.20.80">
    <property type="entry name" value="Glycosidases"/>
    <property type="match status" value="1"/>
</dbReference>
<sequence>MSDQSPFPEKIPHHYKPQVSWSDFYTKAHQDIESLTAILRAIPPSLSSSETPTSCLLHNSDVASQISTLLRSPESGAVNDNLCAWLYDTFHSSEPDLHLVVLRFIPVVASVYLSSAALNKPLAGFGSVLLAIYGHETAARNGQAITLSIPDLSHSSIYHETKQMAKNGATELHLAVISPSLKPHGTVRSTRRARIVGVALELYYSKISKIPIRSKIEFCEFCKIWSGQDHNDNEGENCESEKNDGIRGGRLNMPWELLQPILKILGHCLMGPDHKNKELFGAAFCACKCLHARSLHDINPRAILATASLLKLGEMAAHHTISNNEIDYTEIAMTNDDMLYSRAFWVSKGVIAWNVDARDGSCCLYGSKNATLSVANGEIQGYDVKIQLEESNQKLTEHVIEKFPHIRGFKSFLVPPALDVKSLLKYQLAIVVLSSGRECTSITGVQLPGVLDELFYYNGPLGTIFSGEAVSLYLWAPTAQDMHALIYSEPEGGDPLEIVHLEESNGVWSAKGPVTWEGCYYVYEVSAYHPSTLRIEKCIANDPYARGLSANGRRTLIVNIDSETLKPKAWDHLVDEKPNLLSFSDISIYELHVRDFSASDNTVHSDFRGGYLAFTLPDSAGVLHLKKLSKAGITHVHLLPTFQFAGADDEKGKWKNVDFQTLESFPPDSDEQQARITAIQNEDGYNWGYNPVLWGVPKGSYASNPNGISRIIEFRKMVQALNRIGLRVVLDVVYNHLHASGPYDENSVLDKIVPGYYLRRNLDGFIENSTCTNNTASEHSMVERLIIDDLLQWTVNYKVDGFRFDLMGHIMKRTMVKAKSVLQSLSKQNDGVDGSSIYIYGEGWDFGEVAKNRRGENASQSNICGTGIGSFNDRIRDAMLGGSPFGHPLQQGFITGLSLEPNDHDHGSKSSVEHMLAVSRDHIQVAMVANLKDFVLTNHEGQEVKGCEVSMHDGSPVGYASCPIETVNYVSAHDNETLFDIVSLKTPVNISVDERCRMNHLATSVIALSQGIPFFHAGDEILRSKSLDRDSYNSGDWFNRLDFSYSSNNWGVGLPPKEKNEQSWPLIKTRLGDPTFKPQQSHILATLENFSNFLSIRYSSPLFRLETANAIQERVRFHNTGPSWVPGVIVMSMEDGHEGVPGLSQMDPIYSYIVVIVNTCPTDIIFTSPALRGKCLQLHPVQMNSTDHIVKDSTYDSSYGSFRIPSRTTSVFVEPRPT</sequence>
<dbReference type="Gene3D" id="2.60.40.1130">
    <property type="entry name" value="Rab geranylgeranyltransferase alpha-subunit, insert domain"/>
    <property type="match status" value="1"/>
</dbReference>
<dbReference type="GO" id="GO:0005975">
    <property type="term" value="P:carbohydrate metabolic process"/>
    <property type="evidence" value="ECO:0007669"/>
    <property type="project" value="InterPro"/>
</dbReference>
<proteinExistence type="inferred from homology"/>
<dbReference type="InterPro" id="IPR018619">
    <property type="entry name" value="Hyccin"/>
</dbReference>
<evidence type="ECO:0000256" key="4">
    <source>
        <dbReference type="ARBA" id="ARBA00022475"/>
    </source>
</evidence>
<evidence type="ECO:0000313" key="11">
    <source>
        <dbReference type="Proteomes" id="UP000826271"/>
    </source>
</evidence>
<dbReference type="InterPro" id="IPR017853">
    <property type="entry name" value="GH"/>
</dbReference>
<evidence type="ECO:0000256" key="3">
    <source>
        <dbReference type="ARBA" id="ARBA00008061"/>
    </source>
</evidence>
<accession>A0AAV6XIZ3</accession>
<dbReference type="CDD" id="cd02860">
    <property type="entry name" value="E_set_Pullulanase"/>
    <property type="match status" value="1"/>
</dbReference>
<comment type="similarity">
    <text evidence="7">Belongs to the Hyccin family.</text>
</comment>
<reference evidence="10" key="1">
    <citation type="submission" date="2019-10" db="EMBL/GenBank/DDBJ databases">
        <authorList>
            <person name="Zhang R."/>
            <person name="Pan Y."/>
            <person name="Wang J."/>
            <person name="Ma R."/>
            <person name="Yu S."/>
        </authorList>
    </citation>
    <scope>NUCLEOTIDE SEQUENCE</scope>
    <source>
        <strain evidence="10">LA-IB0</strain>
        <tissue evidence="10">Leaf</tissue>
    </source>
</reference>
<evidence type="ECO:0000256" key="2">
    <source>
        <dbReference type="ARBA" id="ARBA00004514"/>
    </source>
</evidence>
<dbReference type="InterPro" id="IPR040671">
    <property type="entry name" value="Pullulanase_N2"/>
</dbReference>